<dbReference type="InterPro" id="IPR036986">
    <property type="entry name" value="S4_RNA-bd_sf"/>
</dbReference>
<keyword evidence="3 5" id="KW-0694">RNA-binding</keyword>
<dbReference type="GO" id="GO:0000049">
    <property type="term" value="F:tRNA binding"/>
    <property type="evidence" value="ECO:0007669"/>
    <property type="project" value="UniProtKB-UniRule"/>
</dbReference>
<dbReference type="GO" id="GO:0043023">
    <property type="term" value="F:ribosomal large subunit binding"/>
    <property type="evidence" value="ECO:0007669"/>
    <property type="project" value="UniProtKB-UniRule"/>
</dbReference>
<dbReference type="PROSITE" id="PS50889">
    <property type="entry name" value="S4"/>
    <property type="match status" value="1"/>
</dbReference>
<dbReference type="Pfam" id="PF01479">
    <property type="entry name" value="S4"/>
    <property type="match status" value="1"/>
</dbReference>
<dbReference type="SMART" id="SM00363">
    <property type="entry name" value="S4"/>
    <property type="match status" value="1"/>
</dbReference>
<dbReference type="SUPFAM" id="SSF55174">
    <property type="entry name" value="Alpha-L RNA-binding motif"/>
    <property type="match status" value="1"/>
</dbReference>
<feature type="domain" description="RNA-binding S4" evidence="6">
    <location>
        <begin position="1"/>
        <end position="62"/>
    </location>
</feature>
<dbReference type="Gene3D" id="3.10.290.10">
    <property type="entry name" value="RNA-binding S4 domain"/>
    <property type="match status" value="1"/>
</dbReference>
<keyword evidence="4 5" id="KW-0648">Protein biosynthesis</keyword>
<evidence type="ECO:0000256" key="1">
    <source>
        <dbReference type="ARBA" id="ARBA00022555"/>
    </source>
</evidence>
<comment type="function">
    <text evidence="5">Key component of the ribosome quality control system (RQC), a ribosome-associated complex that mediates the extraction of incompletely synthesized nascent chains from stalled ribosomes and their subsequent degradation. RqcH recruits Ala-charged tRNA, and with RqcP directs the elongation of stalled nascent chains on 50S ribosomal subunits, leading to non-templated C-terminal alanine extensions (Ala tail). The Ala tail promotes nascent chain degradation. RqcP is associated with the translocation-like movement of the peptidyl-tRNA from the A-site into the P-site.</text>
</comment>
<gene>
    <name evidence="5" type="primary">rqcP</name>
    <name evidence="7" type="ORF">DWX20_00810</name>
</gene>
<comment type="caution">
    <text evidence="7">The sequence shown here is derived from an EMBL/GenBank/DDBJ whole genome shotgun (WGS) entry which is preliminary data.</text>
</comment>
<organism evidence="7 8">
    <name type="scientific">Solobacterium moorei</name>
    <dbReference type="NCBI Taxonomy" id="102148"/>
    <lineage>
        <taxon>Bacteria</taxon>
        <taxon>Bacillati</taxon>
        <taxon>Bacillota</taxon>
        <taxon>Erysipelotrichia</taxon>
        <taxon>Erysipelotrichales</taxon>
        <taxon>Erysipelotrichaceae</taxon>
        <taxon>Solobacterium</taxon>
    </lineage>
</organism>
<protein>
    <recommendedName>
        <fullName evidence="5">RQC P-site tRNA stabilizing factor</fullName>
        <shortName evidence="5">RqcP</shortName>
    </recommendedName>
    <alternativeName>
        <fullName evidence="5">Ribosome-associated protein quality control protein P</fullName>
    </alternativeName>
</protein>
<evidence type="ECO:0000313" key="8">
    <source>
        <dbReference type="Proteomes" id="UP000284731"/>
    </source>
</evidence>
<evidence type="ECO:0000256" key="4">
    <source>
        <dbReference type="ARBA" id="ARBA00022917"/>
    </source>
</evidence>
<keyword evidence="2 5" id="KW-0699">rRNA-binding</keyword>
<evidence type="ECO:0000256" key="3">
    <source>
        <dbReference type="ARBA" id="ARBA00022884"/>
    </source>
</evidence>
<dbReference type="HAMAP" id="MF_00871">
    <property type="entry name" value="RqcP"/>
    <property type="match status" value="1"/>
</dbReference>
<dbReference type="PIRSF" id="PIRSF038881">
    <property type="entry name" value="RNAbp_HP1423"/>
    <property type="match status" value="1"/>
</dbReference>
<evidence type="ECO:0000259" key="6">
    <source>
        <dbReference type="SMART" id="SM00363"/>
    </source>
</evidence>
<dbReference type="CDD" id="cd00165">
    <property type="entry name" value="S4"/>
    <property type="match status" value="1"/>
</dbReference>
<dbReference type="AlphaFoldDB" id="A0A412PHI7"/>
<comment type="subunit">
    <text evidence="5">Associates with stalled 50S ribosomal subunits. Binds to RqcH, 23S rRNA and the P-site tRNA. Does not require RqcH for association with 50S subunits.</text>
</comment>
<dbReference type="InterPro" id="IPR025490">
    <property type="entry name" value="RqcP"/>
</dbReference>
<dbReference type="GO" id="GO:0072344">
    <property type="term" value="P:rescue of stalled ribosome"/>
    <property type="evidence" value="ECO:0007669"/>
    <property type="project" value="UniProtKB-UniRule"/>
</dbReference>
<comment type="similarity">
    <text evidence="5">Belongs to the RqcP family.</text>
</comment>
<proteinExistence type="inferred from homology"/>
<evidence type="ECO:0000313" key="7">
    <source>
        <dbReference type="EMBL" id="RGT57621.1"/>
    </source>
</evidence>
<dbReference type="RefSeq" id="WP_118764120.1">
    <property type="nucleotide sequence ID" value="NZ_CABJCF010000001.1"/>
</dbReference>
<evidence type="ECO:0000256" key="5">
    <source>
        <dbReference type="HAMAP-Rule" id="MF_00871"/>
    </source>
</evidence>
<dbReference type="Proteomes" id="UP000284731">
    <property type="component" value="Unassembled WGS sequence"/>
</dbReference>
<dbReference type="InterPro" id="IPR002942">
    <property type="entry name" value="S4_RNA-bd"/>
</dbReference>
<reference evidence="7 8" key="1">
    <citation type="submission" date="2018-08" db="EMBL/GenBank/DDBJ databases">
        <title>A genome reference for cultivated species of the human gut microbiota.</title>
        <authorList>
            <person name="Zou Y."/>
            <person name="Xue W."/>
            <person name="Luo G."/>
        </authorList>
    </citation>
    <scope>NUCLEOTIDE SEQUENCE [LARGE SCALE GENOMIC DNA]</scope>
    <source>
        <strain evidence="7 8">AF18-46</strain>
    </source>
</reference>
<dbReference type="EMBL" id="QRWX01000001">
    <property type="protein sequence ID" value="RGT57621.1"/>
    <property type="molecule type" value="Genomic_DNA"/>
</dbReference>
<accession>A0A412PHI7</accession>
<dbReference type="GO" id="GO:0019843">
    <property type="term" value="F:rRNA binding"/>
    <property type="evidence" value="ECO:0007669"/>
    <property type="project" value="UniProtKB-UniRule"/>
</dbReference>
<evidence type="ECO:0000256" key="2">
    <source>
        <dbReference type="ARBA" id="ARBA00022730"/>
    </source>
</evidence>
<sequence length="93" mass="10655">MRIDKFLKVSRILKRRTVSKELAVNQRIEINGRIVKPAHEVLAGDIVSITFGNRKLTVRVLSIEEVKKKKDASELYEIISEEKIAPPLEVETE</sequence>
<name>A0A412PHI7_9FIRM</name>
<keyword evidence="1 5" id="KW-0820">tRNA-binding</keyword>